<dbReference type="PANTHER" id="PTHR10696">
    <property type="entry name" value="GAMMA-BUTYROBETAINE HYDROXYLASE-RELATED"/>
    <property type="match status" value="1"/>
</dbReference>
<name>A0AAW1NYJ3_9CHLO</name>
<evidence type="ECO:0000259" key="4">
    <source>
        <dbReference type="Pfam" id="PF02668"/>
    </source>
</evidence>
<accession>A0AAW1NYJ3</accession>
<organism evidence="5 6">
    <name type="scientific">Symbiochloris irregularis</name>
    <dbReference type="NCBI Taxonomy" id="706552"/>
    <lineage>
        <taxon>Eukaryota</taxon>
        <taxon>Viridiplantae</taxon>
        <taxon>Chlorophyta</taxon>
        <taxon>core chlorophytes</taxon>
        <taxon>Trebouxiophyceae</taxon>
        <taxon>Trebouxiales</taxon>
        <taxon>Trebouxiaceae</taxon>
        <taxon>Symbiochloris</taxon>
    </lineage>
</organism>
<evidence type="ECO:0000256" key="1">
    <source>
        <dbReference type="ARBA" id="ARBA00023002"/>
    </source>
</evidence>
<comment type="caution">
    <text evidence="5">The sequence shown here is derived from an EMBL/GenBank/DDBJ whole genome shotgun (WGS) entry which is preliminary data.</text>
</comment>
<dbReference type="AlphaFoldDB" id="A0AAW1NYJ3"/>
<keyword evidence="1" id="KW-0560">Oxidoreductase</keyword>
<dbReference type="GO" id="GO:0016491">
    <property type="term" value="F:oxidoreductase activity"/>
    <property type="evidence" value="ECO:0007669"/>
    <property type="project" value="UniProtKB-KW"/>
</dbReference>
<dbReference type="InterPro" id="IPR050411">
    <property type="entry name" value="AlphaKG_dependent_hydroxylases"/>
</dbReference>
<protein>
    <recommendedName>
        <fullName evidence="4">TauD/TfdA-like domain-containing protein</fullName>
    </recommendedName>
</protein>
<evidence type="ECO:0000313" key="6">
    <source>
        <dbReference type="Proteomes" id="UP001465755"/>
    </source>
</evidence>
<dbReference type="GO" id="GO:0017000">
    <property type="term" value="P:antibiotic biosynthetic process"/>
    <property type="evidence" value="ECO:0007669"/>
    <property type="project" value="UniProtKB-KW"/>
</dbReference>
<dbReference type="Proteomes" id="UP001465755">
    <property type="component" value="Unassembled WGS sequence"/>
</dbReference>
<proteinExistence type="predicted"/>
<keyword evidence="6" id="KW-1185">Reference proteome</keyword>
<dbReference type="InterPro" id="IPR003819">
    <property type="entry name" value="TauD/TfdA-like"/>
</dbReference>
<feature type="domain" description="TauD/TfdA-like" evidence="4">
    <location>
        <begin position="116"/>
        <end position="397"/>
    </location>
</feature>
<evidence type="ECO:0000256" key="3">
    <source>
        <dbReference type="SAM" id="MobiDB-lite"/>
    </source>
</evidence>
<feature type="region of interest" description="Disordered" evidence="3">
    <location>
        <begin position="38"/>
        <end position="62"/>
    </location>
</feature>
<dbReference type="PANTHER" id="PTHR10696:SF56">
    <property type="entry name" value="TAUD_TFDA-LIKE DOMAIN-CONTAINING PROTEIN"/>
    <property type="match status" value="1"/>
</dbReference>
<dbReference type="EMBL" id="JALJOQ010000095">
    <property type="protein sequence ID" value="KAK9798916.1"/>
    <property type="molecule type" value="Genomic_DNA"/>
</dbReference>
<evidence type="ECO:0000313" key="5">
    <source>
        <dbReference type="EMBL" id="KAK9798916.1"/>
    </source>
</evidence>
<dbReference type="Gene3D" id="3.60.130.10">
    <property type="entry name" value="Clavaminate synthase-like"/>
    <property type="match status" value="1"/>
</dbReference>
<dbReference type="InterPro" id="IPR042098">
    <property type="entry name" value="TauD-like_sf"/>
</dbReference>
<feature type="region of interest" description="Disordered" evidence="3">
    <location>
        <begin position="400"/>
        <end position="425"/>
    </location>
</feature>
<reference evidence="5 6" key="1">
    <citation type="journal article" date="2024" name="Nat. Commun.">
        <title>Phylogenomics reveals the evolutionary origins of lichenization in chlorophyte algae.</title>
        <authorList>
            <person name="Puginier C."/>
            <person name="Libourel C."/>
            <person name="Otte J."/>
            <person name="Skaloud P."/>
            <person name="Haon M."/>
            <person name="Grisel S."/>
            <person name="Petersen M."/>
            <person name="Berrin J.G."/>
            <person name="Delaux P.M."/>
            <person name="Dal Grande F."/>
            <person name="Keller J."/>
        </authorList>
    </citation>
    <scope>NUCLEOTIDE SEQUENCE [LARGE SCALE GENOMIC DNA]</scope>
    <source>
        <strain evidence="5 6">SAG 2036</strain>
    </source>
</reference>
<keyword evidence="2" id="KW-0045">Antibiotic biosynthesis</keyword>
<gene>
    <name evidence="5" type="ORF">WJX73_009591</name>
</gene>
<dbReference type="SUPFAM" id="SSF51197">
    <property type="entry name" value="Clavaminate synthase-like"/>
    <property type="match status" value="1"/>
</dbReference>
<dbReference type="Pfam" id="PF02668">
    <property type="entry name" value="TauD"/>
    <property type="match status" value="1"/>
</dbReference>
<sequence>MAAAVATQPAPDREGWIDLREAYRHHIEWYLKGKEAAPELPPVPTQQDTLEHSGPQGHVKPLTIIDDPADWTSTSLKGKEDEFTYVITEDDKGEILQAVEKLKASGVSTEDDVIGLKAEDYDLPNLAPRLKELGRQVSTGRGFHLLRGFPVEAYKEDRLGLVLAFWGLGLVLGRPQVSQTDYTEDGETFGSLFNHVTDGRFTPVKRYAPALKSPEAGKDARRFRVDLVRLPFHSDQGATDLISLLSLAPARRGGESQVASGIAIHNELLRRGRKDLVEALSDPKAWNTPKKRDQAAFARNEKGEFVGFEATPPFEYHDGYLTVHFATNNYQEIELAPLQEEALWTFAKLAEDPAIHYSKLLQPGDIELLHNPTVLHARAEVEDGDTRDTKRHLVRWWVQQPPEQSPRPTAPSFAPRSLVPPEGGFKVPEGSKLRLPFFPYGRHDGLGQSLY</sequence>
<evidence type="ECO:0000256" key="2">
    <source>
        <dbReference type="ARBA" id="ARBA00023194"/>
    </source>
</evidence>